<accession>A0ABN0R409</accession>
<protein>
    <submittedName>
        <fullName evidence="2">Uncharacterized protein</fullName>
    </submittedName>
</protein>
<feature type="compositionally biased region" description="Low complexity" evidence="1">
    <location>
        <begin position="58"/>
        <end position="69"/>
    </location>
</feature>
<name>A0ABN0R409_MYCUL</name>
<proteinExistence type="predicted"/>
<reference evidence="2 3" key="1">
    <citation type="submission" date="2014-01" db="EMBL/GenBank/DDBJ databases">
        <authorList>
            <person name="Dobos K."/>
            <person name="Lenaerts A."/>
            <person name="Ordway D."/>
            <person name="DeGroote M.A."/>
            <person name="Parker T."/>
            <person name="Sizemore C."/>
            <person name="Tallon L.J."/>
            <person name="Sadzewicz L.K."/>
            <person name="Sengamalay N."/>
            <person name="Fraser C.M."/>
            <person name="Hine E."/>
            <person name="Shefchek K.A."/>
            <person name="Das S.P."/>
            <person name="Tettelin H."/>
        </authorList>
    </citation>
    <scope>NUCLEOTIDE SEQUENCE [LARGE SCALE GENOMIC DNA]</scope>
    <source>
        <strain evidence="2 3">Harvey</strain>
    </source>
</reference>
<sequence>MPSAGIPRCTNRATSRPGPQPSSMVGPLHICATASSKSSSEAASSSPVPTSPEEEPSAEAQPRSAARPPTNGESATGGAHRPHGGSSTARHLAPPSARSYRCPSISRPLHRARPGRTSTPG</sequence>
<feature type="region of interest" description="Disordered" evidence="1">
    <location>
        <begin position="1"/>
        <end position="121"/>
    </location>
</feature>
<gene>
    <name evidence="2" type="ORF">I551_1846</name>
</gene>
<evidence type="ECO:0000313" key="2">
    <source>
        <dbReference type="EMBL" id="EUA91721.1"/>
    </source>
</evidence>
<dbReference type="EMBL" id="JAOL01000086">
    <property type="protein sequence ID" value="EUA91721.1"/>
    <property type="molecule type" value="Genomic_DNA"/>
</dbReference>
<feature type="compositionally biased region" description="Low complexity" evidence="1">
    <location>
        <begin position="32"/>
        <end position="48"/>
    </location>
</feature>
<evidence type="ECO:0000256" key="1">
    <source>
        <dbReference type="SAM" id="MobiDB-lite"/>
    </source>
</evidence>
<keyword evidence="3" id="KW-1185">Reference proteome</keyword>
<organism evidence="2 3">
    <name type="scientific">Mycobacterium ulcerans str. Harvey</name>
    <dbReference type="NCBI Taxonomy" id="1299332"/>
    <lineage>
        <taxon>Bacteria</taxon>
        <taxon>Bacillati</taxon>
        <taxon>Actinomycetota</taxon>
        <taxon>Actinomycetes</taxon>
        <taxon>Mycobacteriales</taxon>
        <taxon>Mycobacteriaceae</taxon>
        <taxon>Mycobacterium</taxon>
        <taxon>Mycobacterium ulcerans group</taxon>
    </lineage>
</organism>
<dbReference type="Proteomes" id="UP000020681">
    <property type="component" value="Unassembled WGS sequence"/>
</dbReference>
<evidence type="ECO:0000313" key="3">
    <source>
        <dbReference type="Proteomes" id="UP000020681"/>
    </source>
</evidence>
<comment type="caution">
    <text evidence="2">The sequence shown here is derived from an EMBL/GenBank/DDBJ whole genome shotgun (WGS) entry which is preliminary data.</text>
</comment>